<dbReference type="CDD" id="cd11532">
    <property type="entry name" value="NTP-PPase_COG4997"/>
    <property type="match status" value="1"/>
</dbReference>
<keyword evidence="2" id="KW-1185">Reference proteome</keyword>
<comment type="caution">
    <text evidence="1">The sequence shown here is derived from an EMBL/GenBank/DDBJ whole genome shotgun (WGS) entry which is preliminary data.</text>
</comment>
<dbReference type="Proteomes" id="UP000639973">
    <property type="component" value="Unassembled WGS sequence"/>
</dbReference>
<proteinExistence type="predicted"/>
<protein>
    <recommendedName>
        <fullName evidence="3">Nucleoside triphosphate pyrophosphohydrolase</fullName>
    </recommendedName>
</protein>
<dbReference type="RefSeq" id="WP_188969471.1">
    <property type="nucleotide sequence ID" value="NZ_BMOL01000003.1"/>
</dbReference>
<accession>A0ABQ2G3Q2</accession>
<sequence>MGKLVRDRIPDLFGGAWRVLNADEFRAALRAKLGEEVAEYLASGEVLELADVLEVVYALAKIDGVGNGELEDLRRQKAGERGSFEARLWWEPSPE</sequence>
<evidence type="ECO:0000313" key="1">
    <source>
        <dbReference type="EMBL" id="GGL73293.1"/>
    </source>
</evidence>
<evidence type="ECO:0000313" key="2">
    <source>
        <dbReference type="Proteomes" id="UP000639973"/>
    </source>
</evidence>
<name>A0ABQ2G3Q2_9DEIO</name>
<reference evidence="2" key="1">
    <citation type="journal article" date="2019" name="Int. J. Syst. Evol. Microbiol.">
        <title>The Global Catalogue of Microorganisms (GCM) 10K type strain sequencing project: providing services to taxonomists for standard genome sequencing and annotation.</title>
        <authorList>
            <consortium name="The Broad Institute Genomics Platform"/>
            <consortium name="The Broad Institute Genome Sequencing Center for Infectious Disease"/>
            <person name="Wu L."/>
            <person name="Ma J."/>
        </authorList>
    </citation>
    <scope>NUCLEOTIDE SEQUENCE [LARGE SCALE GENOMIC DNA]</scope>
    <source>
        <strain evidence="2">JCM 15442</strain>
    </source>
</reference>
<gene>
    <name evidence="1" type="ORF">GCM10010840_09140</name>
</gene>
<dbReference type="EMBL" id="BMOL01000003">
    <property type="protein sequence ID" value="GGL73293.1"/>
    <property type="molecule type" value="Genomic_DNA"/>
</dbReference>
<evidence type="ECO:0008006" key="3">
    <source>
        <dbReference type="Google" id="ProtNLM"/>
    </source>
</evidence>
<organism evidence="1 2">
    <name type="scientific">Deinococcus aerolatus</name>
    <dbReference type="NCBI Taxonomy" id="522487"/>
    <lineage>
        <taxon>Bacteria</taxon>
        <taxon>Thermotogati</taxon>
        <taxon>Deinococcota</taxon>
        <taxon>Deinococci</taxon>
        <taxon>Deinococcales</taxon>
        <taxon>Deinococcaceae</taxon>
        <taxon>Deinococcus</taxon>
    </lineage>
</organism>
<dbReference type="InterPro" id="IPR038735">
    <property type="entry name" value="MSMEG_1276-like_NTP-PPase_dom"/>
</dbReference>